<dbReference type="Proteomes" id="UP001603978">
    <property type="component" value="Unassembled WGS sequence"/>
</dbReference>
<gene>
    <name evidence="3" type="ORF">ACFLIM_08090</name>
</gene>
<dbReference type="PANTHER" id="PTHR35174">
    <property type="entry name" value="BLL7171 PROTEIN-RELATED"/>
    <property type="match status" value="1"/>
</dbReference>
<feature type="domain" description="YCII-related" evidence="2">
    <location>
        <begin position="1"/>
        <end position="100"/>
    </location>
</feature>
<dbReference type="Gene3D" id="3.30.70.1060">
    <property type="entry name" value="Dimeric alpha+beta barrel"/>
    <property type="match status" value="1"/>
</dbReference>
<evidence type="ECO:0000313" key="3">
    <source>
        <dbReference type="EMBL" id="MFG1703138.1"/>
    </source>
</evidence>
<protein>
    <submittedName>
        <fullName evidence="3">YciI family protein</fullName>
    </submittedName>
</protein>
<dbReference type="SUPFAM" id="SSF54909">
    <property type="entry name" value="Dimeric alpha+beta barrel"/>
    <property type="match status" value="1"/>
</dbReference>
<dbReference type="EMBL" id="JBICRM010000004">
    <property type="protein sequence ID" value="MFG1703138.1"/>
    <property type="molecule type" value="Genomic_DNA"/>
</dbReference>
<dbReference type="RefSeq" id="WP_393163585.1">
    <property type="nucleotide sequence ID" value="NZ_JBICRM010000004.1"/>
</dbReference>
<accession>A0ABW7A7Z5</accession>
<reference evidence="3 4" key="1">
    <citation type="submission" date="2024-10" db="EMBL/GenBank/DDBJ databases">
        <authorList>
            <person name="Topkara A.R."/>
            <person name="Saygin H."/>
        </authorList>
    </citation>
    <scope>NUCLEOTIDE SEQUENCE [LARGE SCALE GENOMIC DNA]</scope>
    <source>
        <strain evidence="3 4">M3C6</strain>
    </source>
</reference>
<comment type="similarity">
    <text evidence="1">Belongs to the YciI family.</text>
</comment>
<organism evidence="3 4">
    <name type="scientific">Nonomuraea marmarensis</name>
    <dbReference type="NCBI Taxonomy" id="3351344"/>
    <lineage>
        <taxon>Bacteria</taxon>
        <taxon>Bacillati</taxon>
        <taxon>Actinomycetota</taxon>
        <taxon>Actinomycetes</taxon>
        <taxon>Streptosporangiales</taxon>
        <taxon>Streptosporangiaceae</taxon>
        <taxon>Nonomuraea</taxon>
    </lineage>
</organism>
<dbReference type="Pfam" id="PF03795">
    <property type="entry name" value="YCII"/>
    <property type="match status" value="1"/>
</dbReference>
<dbReference type="InterPro" id="IPR011008">
    <property type="entry name" value="Dimeric_a/b-barrel"/>
</dbReference>
<sequence length="114" mass="12492">MKYVLFIVGDESSWAETGPEERKAVYEKWGAYDRFLRERGAALAGNELAHSSTATTVRKDGGRILITDGPYAETVEQISGYVVVEARDLEEAVELATAMPSDVEIRPVPAEEAS</sequence>
<keyword evidence="4" id="KW-1185">Reference proteome</keyword>
<evidence type="ECO:0000256" key="1">
    <source>
        <dbReference type="ARBA" id="ARBA00007689"/>
    </source>
</evidence>
<comment type="caution">
    <text evidence="3">The sequence shown here is derived from an EMBL/GenBank/DDBJ whole genome shotgun (WGS) entry which is preliminary data.</text>
</comment>
<dbReference type="PANTHER" id="PTHR35174:SF3">
    <property type="entry name" value="BLL7171 PROTEIN"/>
    <property type="match status" value="1"/>
</dbReference>
<name>A0ABW7A7Z5_9ACTN</name>
<dbReference type="InterPro" id="IPR005545">
    <property type="entry name" value="YCII"/>
</dbReference>
<evidence type="ECO:0000259" key="2">
    <source>
        <dbReference type="Pfam" id="PF03795"/>
    </source>
</evidence>
<proteinExistence type="inferred from homology"/>
<evidence type="ECO:0000313" key="4">
    <source>
        <dbReference type="Proteomes" id="UP001603978"/>
    </source>
</evidence>